<sequence>MRSRASTSCSRSAAPLSSRGSAASRHPCAPRTSSSVRSRARARSTPATTRRPWTTSSTASLRSWRSTSGTSGPRNQRSAVETSPLTIAPSLSVTFGGASRHHLRWLGNPNQPEEHMTDATITPTETAHSAPRTDRSSAKVPAILLGALRIALGWQLLWAGLDKVFGLGLATEPGKALINGFSPTRGYLEFGLDPAGFAYGALHPIAGHPVVDALYLLGTLGAGLALLLGVGVRITGIGAAAFMLLLWFSSFPLANNPFLDEHLFAVAAALLLAFSPSGDHLGLGRWWRSTPLVQRYDWLA</sequence>
<feature type="transmembrane region" description="Helical" evidence="2">
    <location>
        <begin position="197"/>
        <end position="217"/>
    </location>
</feature>
<evidence type="ECO:0000256" key="2">
    <source>
        <dbReference type="SAM" id="Phobius"/>
    </source>
</evidence>
<name>A0A371NPK2_9MICO</name>
<feature type="compositionally biased region" description="Polar residues" evidence="1">
    <location>
        <begin position="61"/>
        <end position="85"/>
    </location>
</feature>
<evidence type="ECO:0000256" key="1">
    <source>
        <dbReference type="SAM" id="MobiDB-lite"/>
    </source>
</evidence>
<dbReference type="EMBL" id="QUAB01000048">
    <property type="protein sequence ID" value="REJ04114.1"/>
    <property type="molecule type" value="Genomic_DNA"/>
</dbReference>
<feature type="compositionally biased region" description="Low complexity" evidence="1">
    <location>
        <begin position="29"/>
        <end position="60"/>
    </location>
</feature>
<keyword evidence="4" id="KW-1185">Reference proteome</keyword>
<feature type="region of interest" description="Disordered" evidence="1">
    <location>
        <begin position="1"/>
        <end position="85"/>
    </location>
</feature>
<protein>
    <submittedName>
        <fullName evidence="3">DoxX family membrane protein</fullName>
    </submittedName>
</protein>
<accession>A0A371NPK2</accession>
<feature type="transmembrane region" description="Helical" evidence="2">
    <location>
        <begin position="263"/>
        <end position="283"/>
    </location>
</feature>
<comment type="caution">
    <text evidence="3">The sequence shown here is derived from an EMBL/GenBank/DDBJ whole genome shotgun (WGS) entry which is preliminary data.</text>
</comment>
<feature type="compositionally biased region" description="Low complexity" evidence="1">
    <location>
        <begin position="1"/>
        <end position="14"/>
    </location>
</feature>
<evidence type="ECO:0000313" key="3">
    <source>
        <dbReference type="EMBL" id="REJ04114.1"/>
    </source>
</evidence>
<feature type="transmembrane region" description="Helical" evidence="2">
    <location>
        <begin position="142"/>
        <end position="161"/>
    </location>
</feature>
<dbReference type="AlphaFoldDB" id="A0A371NPK2"/>
<evidence type="ECO:0000313" key="4">
    <source>
        <dbReference type="Proteomes" id="UP000262172"/>
    </source>
</evidence>
<gene>
    <name evidence="3" type="ORF">DY023_17580</name>
</gene>
<keyword evidence="2" id="KW-0472">Membrane</keyword>
<dbReference type="OrthoDB" id="3253635at2"/>
<keyword evidence="2" id="KW-1133">Transmembrane helix</keyword>
<dbReference type="Proteomes" id="UP000262172">
    <property type="component" value="Unassembled WGS sequence"/>
</dbReference>
<organism evidence="3 4">
    <name type="scientific">Microbacterium bovistercoris</name>
    <dbReference type="NCBI Taxonomy" id="2293570"/>
    <lineage>
        <taxon>Bacteria</taxon>
        <taxon>Bacillati</taxon>
        <taxon>Actinomycetota</taxon>
        <taxon>Actinomycetes</taxon>
        <taxon>Micrococcales</taxon>
        <taxon>Microbacteriaceae</taxon>
        <taxon>Microbacterium</taxon>
    </lineage>
</organism>
<reference evidence="3 4" key="1">
    <citation type="submission" date="2018-08" db="EMBL/GenBank/DDBJ databases">
        <title>Isolation, diversity and antifungal activity of Actinobacteria from cow dung.</title>
        <authorList>
            <person name="Ling L."/>
        </authorList>
    </citation>
    <scope>NUCLEOTIDE SEQUENCE [LARGE SCALE GENOMIC DNA]</scope>
    <source>
        <strain evidence="3 4">NEAU-LLE</strain>
    </source>
</reference>
<feature type="transmembrane region" description="Helical" evidence="2">
    <location>
        <begin position="224"/>
        <end position="248"/>
    </location>
</feature>
<proteinExistence type="predicted"/>
<keyword evidence="2" id="KW-0812">Transmembrane</keyword>